<gene>
    <name evidence="1" type="ORF">FBEOM_5184</name>
</gene>
<evidence type="ECO:0000313" key="2">
    <source>
        <dbReference type="Proteomes" id="UP000730481"/>
    </source>
</evidence>
<dbReference type="SUPFAM" id="SSF53474">
    <property type="entry name" value="alpha/beta-Hydrolases"/>
    <property type="match status" value="1"/>
</dbReference>
<name>A0A9P5E062_9HYPO</name>
<reference evidence="1" key="1">
    <citation type="journal article" date="2017" name="Mycologia">
        <title>Fusarium algeriense, sp. nov., a novel toxigenic crown rot pathogen of durum wheat from Algeria is nested in the Fusarium burgessii species complex.</title>
        <authorList>
            <person name="Laraba I."/>
            <person name="Keddad A."/>
            <person name="Boureghda H."/>
            <person name="Abdallah N."/>
            <person name="Vaughan M.M."/>
            <person name="Proctor R.H."/>
            <person name="Busman M."/>
            <person name="O'Donnell K."/>
        </authorList>
    </citation>
    <scope>NUCLEOTIDE SEQUENCE</scope>
    <source>
        <strain evidence="1">NRRL 25174</strain>
    </source>
</reference>
<dbReference type="Proteomes" id="UP000730481">
    <property type="component" value="Unassembled WGS sequence"/>
</dbReference>
<organism evidence="1 2">
    <name type="scientific">Fusarium beomiforme</name>
    <dbReference type="NCBI Taxonomy" id="44412"/>
    <lineage>
        <taxon>Eukaryota</taxon>
        <taxon>Fungi</taxon>
        <taxon>Dikarya</taxon>
        <taxon>Ascomycota</taxon>
        <taxon>Pezizomycotina</taxon>
        <taxon>Sordariomycetes</taxon>
        <taxon>Hypocreomycetidae</taxon>
        <taxon>Hypocreales</taxon>
        <taxon>Nectriaceae</taxon>
        <taxon>Fusarium</taxon>
        <taxon>Fusarium burgessii species complex</taxon>
    </lineage>
</organism>
<dbReference type="Gene3D" id="3.40.50.1820">
    <property type="entry name" value="alpha/beta hydrolase"/>
    <property type="match status" value="1"/>
</dbReference>
<evidence type="ECO:0008006" key="3">
    <source>
        <dbReference type="Google" id="ProtNLM"/>
    </source>
</evidence>
<reference evidence="1" key="2">
    <citation type="submission" date="2020-02" db="EMBL/GenBank/DDBJ databases">
        <title>Identification and distribution of gene clusters putatively required for synthesis of sphingolipid metabolism inhibitors in phylogenetically diverse species of the filamentous fungus Fusarium.</title>
        <authorList>
            <person name="Kim H.-S."/>
            <person name="Busman M."/>
            <person name="Brown D.W."/>
            <person name="Divon H."/>
            <person name="Uhlig S."/>
            <person name="Proctor R.H."/>
        </authorList>
    </citation>
    <scope>NUCLEOTIDE SEQUENCE</scope>
    <source>
        <strain evidence="1">NRRL 25174</strain>
    </source>
</reference>
<sequence>MRFSAPIKLVRFESVHPSKRADLHNHAPIHLHSPQSVLGERRENLILWIGNAVAACKDAFISKPSIAPVIGDSSTISASHGRDPIAFKAMSVLKCGAAQRAILINIAEQPNSPLFIQLPASPVTGNHPPHIPRFLQGKPLASINYRWNSFDEESNDPTDDVWPTPIHDTFFAYQWIVENLAPGGLKRRGIYVYGSHLGASLASSLALTESQPHKPFAVRGLVAYNGIYNWTMFFPDHPVNRLGKHANNPSNYFRPREGTYIHYLQQNLPVFFQSTVDLFDVFASPSLFFHNPGVKVPSSYHLSEEESSAIDVMTNPYAMFDTKEKTPRKSRLVFPPRKSTLKIPETLLLYDTLPVPAPTNRPGRPFTGKQWGNSLEMQATELGEMMQRSIQLVELKERGLWDEDVSMWENEPHRRIKVEHVGEESMNMEMDQKGEDIVKEWLTERIPA</sequence>
<accession>A0A9P5E062</accession>
<protein>
    <recommendedName>
        <fullName evidence="3">Alpha/beta hydrolase fold-3 domain-containing protein</fullName>
    </recommendedName>
</protein>
<dbReference type="InterPro" id="IPR029058">
    <property type="entry name" value="AB_hydrolase_fold"/>
</dbReference>
<dbReference type="OrthoDB" id="5396420at2759"/>
<keyword evidence="2" id="KW-1185">Reference proteome</keyword>
<evidence type="ECO:0000313" key="1">
    <source>
        <dbReference type="EMBL" id="KAF4340843.1"/>
    </source>
</evidence>
<dbReference type="AlphaFoldDB" id="A0A9P5E062"/>
<proteinExistence type="predicted"/>
<comment type="caution">
    <text evidence="1">The sequence shown here is derived from an EMBL/GenBank/DDBJ whole genome shotgun (WGS) entry which is preliminary data.</text>
</comment>
<dbReference type="EMBL" id="PVQB02000221">
    <property type="protein sequence ID" value="KAF4340843.1"/>
    <property type="molecule type" value="Genomic_DNA"/>
</dbReference>